<dbReference type="AlphaFoldDB" id="A0A401FRG5"/>
<accession>A0A401FRG5</accession>
<evidence type="ECO:0000313" key="2">
    <source>
        <dbReference type="Proteomes" id="UP000288096"/>
    </source>
</evidence>
<evidence type="ECO:0000313" key="1">
    <source>
        <dbReference type="EMBL" id="GBC59553.1"/>
    </source>
</evidence>
<name>A0A401FRG5_9BACT</name>
<gene>
    <name evidence="1" type="ORF">DENIS_0492</name>
</gene>
<proteinExistence type="predicted"/>
<dbReference type="OrthoDB" id="5422295at2"/>
<reference evidence="2" key="1">
    <citation type="submission" date="2017-11" db="EMBL/GenBank/DDBJ databases">
        <authorList>
            <person name="Watanabe M."/>
            <person name="Kojima H."/>
        </authorList>
    </citation>
    <scope>NUCLEOTIDE SEQUENCE [LARGE SCALE GENOMIC DNA]</scope>
    <source>
        <strain evidence="2">Tokyo 01</strain>
    </source>
</reference>
<sequence length="73" mass="8362">MEDPRETLMINANIEITAAALEAIVRNAKQIVGRNEKGHYRVDTADKVGEMISQFLFEKDFESYAEDIENFPK</sequence>
<dbReference type="RefSeq" id="WP_124327058.1">
    <property type="nucleotide sequence ID" value="NZ_BEXT01000001.1"/>
</dbReference>
<dbReference type="Proteomes" id="UP000288096">
    <property type="component" value="Unassembled WGS sequence"/>
</dbReference>
<organism evidence="1 2">
    <name type="scientific">Desulfonema ishimotonii</name>
    <dbReference type="NCBI Taxonomy" id="45657"/>
    <lineage>
        <taxon>Bacteria</taxon>
        <taxon>Pseudomonadati</taxon>
        <taxon>Thermodesulfobacteriota</taxon>
        <taxon>Desulfobacteria</taxon>
        <taxon>Desulfobacterales</taxon>
        <taxon>Desulfococcaceae</taxon>
        <taxon>Desulfonema</taxon>
    </lineage>
</organism>
<keyword evidence="2" id="KW-1185">Reference proteome</keyword>
<comment type="caution">
    <text evidence="1">The sequence shown here is derived from an EMBL/GenBank/DDBJ whole genome shotgun (WGS) entry which is preliminary data.</text>
</comment>
<protein>
    <submittedName>
        <fullName evidence="1">Uncharacterized protein</fullName>
    </submittedName>
</protein>
<dbReference type="EMBL" id="BEXT01000001">
    <property type="protein sequence ID" value="GBC59553.1"/>
    <property type="molecule type" value="Genomic_DNA"/>
</dbReference>
<reference evidence="2" key="2">
    <citation type="submission" date="2019-01" db="EMBL/GenBank/DDBJ databases">
        <title>Genome sequence of Desulfonema ishimotonii strain Tokyo 01.</title>
        <authorList>
            <person name="Fukui M."/>
        </authorList>
    </citation>
    <scope>NUCLEOTIDE SEQUENCE [LARGE SCALE GENOMIC DNA]</scope>
    <source>
        <strain evidence="2">Tokyo 01</strain>
    </source>
</reference>